<reference evidence="1" key="1">
    <citation type="journal article" date="2020" name="Stud. Mycol.">
        <title>101 Dothideomycetes genomes: a test case for predicting lifestyles and emergence of pathogens.</title>
        <authorList>
            <person name="Haridas S."/>
            <person name="Albert R."/>
            <person name="Binder M."/>
            <person name="Bloem J."/>
            <person name="Labutti K."/>
            <person name="Salamov A."/>
            <person name="Andreopoulos B."/>
            <person name="Baker S."/>
            <person name="Barry K."/>
            <person name="Bills G."/>
            <person name="Bluhm B."/>
            <person name="Cannon C."/>
            <person name="Castanera R."/>
            <person name="Culley D."/>
            <person name="Daum C."/>
            <person name="Ezra D."/>
            <person name="Gonzalez J."/>
            <person name="Henrissat B."/>
            <person name="Kuo A."/>
            <person name="Liang C."/>
            <person name="Lipzen A."/>
            <person name="Lutzoni F."/>
            <person name="Magnuson J."/>
            <person name="Mondo S."/>
            <person name="Nolan M."/>
            <person name="Ohm R."/>
            <person name="Pangilinan J."/>
            <person name="Park H.-J."/>
            <person name="Ramirez L."/>
            <person name="Alfaro M."/>
            <person name="Sun H."/>
            <person name="Tritt A."/>
            <person name="Yoshinaga Y."/>
            <person name="Zwiers L.-H."/>
            <person name="Turgeon B."/>
            <person name="Goodwin S."/>
            <person name="Spatafora J."/>
            <person name="Crous P."/>
            <person name="Grigoriev I."/>
        </authorList>
    </citation>
    <scope>NUCLEOTIDE SEQUENCE</scope>
    <source>
        <strain evidence="1">CBS 113979</strain>
    </source>
</reference>
<sequence>ATLSGSKQFDVYTALAPADADAATWPSGNLRDNHVARMEAQVGGEAKPLAGFPNGLSFPCPAGRTLGGELVGVNDKVEVGWSAARSG</sequence>
<accession>A0A6G1HG85</accession>
<protein>
    <submittedName>
        <fullName evidence="1">Uncharacterized protein</fullName>
    </submittedName>
</protein>
<evidence type="ECO:0000313" key="2">
    <source>
        <dbReference type="Proteomes" id="UP000800041"/>
    </source>
</evidence>
<feature type="non-terminal residue" evidence="1">
    <location>
        <position position="1"/>
    </location>
</feature>
<organism evidence="1 2">
    <name type="scientific">Aulographum hederae CBS 113979</name>
    <dbReference type="NCBI Taxonomy" id="1176131"/>
    <lineage>
        <taxon>Eukaryota</taxon>
        <taxon>Fungi</taxon>
        <taxon>Dikarya</taxon>
        <taxon>Ascomycota</taxon>
        <taxon>Pezizomycotina</taxon>
        <taxon>Dothideomycetes</taxon>
        <taxon>Pleosporomycetidae</taxon>
        <taxon>Aulographales</taxon>
        <taxon>Aulographaceae</taxon>
    </lineage>
</organism>
<dbReference type="AlphaFoldDB" id="A0A6G1HG85"/>
<proteinExistence type="predicted"/>
<dbReference type="Proteomes" id="UP000800041">
    <property type="component" value="Unassembled WGS sequence"/>
</dbReference>
<evidence type="ECO:0000313" key="1">
    <source>
        <dbReference type="EMBL" id="KAF1991948.1"/>
    </source>
</evidence>
<gene>
    <name evidence="1" type="ORF">K402DRAFT_307182</name>
</gene>
<dbReference type="EMBL" id="ML977138">
    <property type="protein sequence ID" value="KAF1991948.1"/>
    <property type="molecule type" value="Genomic_DNA"/>
</dbReference>
<keyword evidence="2" id="KW-1185">Reference proteome</keyword>
<name>A0A6G1HG85_9PEZI</name>
<feature type="non-terminal residue" evidence="1">
    <location>
        <position position="87"/>
    </location>
</feature>
<dbReference type="OrthoDB" id="5356630at2759"/>